<dbReference type="InterPro" id="IPR004629">
    <property type="entry name" value="WecG_TagA_CpsF"/>
</dbReference>
<accession>B9TK06</accession>
<dbReference type="Pfam" id="PF03808">
    <property type="entry name" value="Glyco_tran_WecG"/>
    <property type="match status" value="1"/>
</dbReference>
<dbReference type="Proteomes" id="UP000008311">
    <property type="component" value="Unassembled WGS sequence"/>
</dbReference>
<feature type="non-terminal residue" evidence="3">
    <location>
        <position position="132"/>
    </location>
</feature>
<protein>
    <submittedName>
        <fullName evidence="3">Uncharacterized protein</fullName>
    </submittedName>
</protein>
<proteinExistence type="predicted"/>
<keyword evidence="2" id="KW-0808">Transferase</keyword>
<evidence type="ECO:0000256" key="1">
    <source>
        <dbReference type="ARBA" id="ARBA00022676"/>
    </source>
</evidence>
<dbReference type="AlphaFoldDB" id="B9TK06"/>
<name>B9TK06_RICCO</name>
<dbReference type="InParanoid" id="B9TK06"/>
<keyword evidence="1" id="KW-0328">Glycosyltransferase</keyword>
<reference evidence="4" key="1">
    <citation type="journal article" date="2010" name="Nat. Biotechnol.">
        <title>Draft genome sequence of the oilseed species Ricinus communis.</title>
        <authorList>
            <person name="Chan A.P."/>
            <person name="Crabtree J."/>
            <person name="Zhao Q."/>
            <person name="Lorenzi H."/>
            <person name="Orvis J."/>
            <person name="Puiu D."/>
            <person name="Melake-Berhan A."/>
            <person name="Jones K.M."/>
            <person name="Redman J."/>
            <person name="Chen G."/>
            <person name="Cahoon E.B."/>
            <person name="Gedil M."/>
            <person name="Stanke M."/>
            <person name="Haas B.J."/>
            <person name="Wortman J.R."/>
            <person name="Fraser-Liggett C.M."/>
            <person name="Ravel J."/>
            <person name="Rabinowicz P.D."/>
        </authorList>
    </citation>
    <scope>NUCLEOTIDE SEQUENCE [LARGE SCALE GENOMIC DNA]</scope>
    <source>
        <strain evidence="4">cv. Hale</strain>
    </source>
</reference>
<evidence type="ECO:0000256" key="2">
    <source>
        <dbReference type="ARBA" id="ARBA00022679"/>
    </source>
</evidence>
<organism evidence="3 4">
    <name type="scientific">Ricinus communis</name>
    <name type="common">Castor bean</name>
    <dbReference type="NCBI Taxonomy" id="3988"/>
    <lineage>
        <taxon>Eukaryota</taxon>
        <taxon>Viridiplantae</taxon>
        <taxon>Streptophyta</taxon>
        <taxon>Embryophyta</taxon>
        <taxon>Tracheophyta</taxon>
        <taxon>Spermatophyta</taxon>
        <taxon>Magnoliopsida</taxon>
        <taxon>eudicotyledons</taxon>
        <taxon>Gunneridae</taxon>
        <taxon>Pentapetalae</taxon>
        <taxon>rosids</taxon>
        <taxon>fabids</taxon>
        <taxon>Malpighiales</taxon>
        <taxon>Euphorbiaceae</taxon>
        <taxon>Acalyphoideae</taxon>
        <taxon>Acalypheae</taxon>
        <taxon>Ricinus</taxon>
    </lineage>
</organism>
<keyword evidence="4" id="KW-1185">Reference proteome</keyword>
<gene>
    <name evidence="3" type="ORF">RCOM_2113800</name>
</gene>
<evidence type="ECO:0000313" key="4">
    <source>
        <dbReference type="Proteomes" id="UP000008311"/>
    </source>
</evidence>
<dbReference type="GO" id="GO:0016757">
    <property type="term" value="F:glycosyltransferase activity"/>
    <property type="evidence" value="ECO:0007669"/>
    <property type="project" value="UniProtKB-KW"/>
</dbReference>
<dbReference type="PANTHER" id="PTHR34136:SF1">
    <property type="entry name" value="UDP-N-ACETYL-D-MANNOSAMINURONIC ACID TRANSFERASE"/>
    <property type="match status" value="1"/>
</dbReference>
<dbReference type="PANTHER" id="PTHR34136">
    <property type="match status" value="1"/>
</dbReference>
<evidence type="ECO:0000313" key="3">
    <source>
        <dbReference type="EMBL" id="EEF23809.1"/>
    </source>
</evidence>
<dbReference type="EMBL" id="EQ984580">
    <property type="protein sequence ID" value="EEF23809.1"/>
    <property type="molecule type" value="Genomic_DNA"/>
</dbReference>
<sequence>MSTRTTNSEAPATLVIGGYPIVRHSATTLLDDIELRMHNGQQTLLFFANTNFVVQCRRLRDALGSRDVVIVNDGIGMDMAAQLTHGQRFIENLNGTDFVPLLMRSSKRPLRVFLYGGRRDSVEGAVAALAAT</sequence>